<comment type="pathway">
    <text evidence="2">Protein modification; protein glycosylation.</text>
</comment>
<evidence type="ECO:0000256" key="2">
    <source>
        <dbReference type="ARBA" id="ARBA00004922"/>
    </source>
</evidence>
<accession>A0ABQ9VL57</accession>
<comment type="subcellular location">
    <subcellularLocation>
        <location evidence="1">Golgi apparatus membrane</location>
        <topology evidence="1">Single-pass type II membrane protein</topology>
    </subcellularLocation>
</comment>
<evidence type="ECO:0000313" key="15">
    <source>
        <dbReference type="EMBL" id="KAK2109027.1"/>
    </source>
</evidence>
<evidence type="ECO:0000259" key="14">
    <source>
        <dbReference type="Pfam" id="PF15024"/>
    </source>
</evidence>
<evidence type="ECO:0000256" key="13">
    <source>
        <dbReference type="ARBA" id="ARBA00048243"/>
    </source>
</evidence>
<comment type="similarity">
    <text evidence="3">Belongs to the glycosyltransferase 18 family.</text>
</comment>
<name>A0ABQ9VL57_SAGOE</name>
<keyword evidence="5" id="KW-0328">Glycosyltransferase</keyword>
<feature type="domain" description="Glycosyltransferase family 18 catalytic" evidence="14">
    <location>
        <begin position="25"/>
        <end position="77"/>
    </location>
</feature>
<dbReference type="EC" id="2.4.1.155" evidence="4"/>
<protein>
    <recommendedName>
        <fullName evidence="4">alpha-1,6-mannosyl-glycoprotein 6-beta-N-acetylglucosaminyltransferase</fullName>
        <ecNumber evidence="4">2.4.1.155</ecNumber>
    </recommendedName>
</protein>
<comment type="caution">
    <text evidence="15">The sequence shown here is derived from an EMBL/GenBank/DDBJ whole genome shotgun (WGS) entry which is preliminary data.</text>
</comment>
<dbReference type="EMBL" id="JASSZA010000006">
    <property type="protein sequence ID" value="KAK2109027.1"/>
    <property type="molecule type" value="Genomic_DNA"/>
</dbReference>
<keyword evidence="10" id="KW-0333">Golgi apparatus</keyword>
<keyword evidence="11" id="KW-0472">Membrane</keyword>
<evidence type="ECO:0000256" key="1">
    <source>
        <dbReference type="ARBA" id="ARBA00004323"/>
    </source>
</evidence>
<evidence type="ECO:0000256" key="4">
    <source>
        <dbReference type="ARBA" id="ARBA00012671"/>
    </source>
</evidence>
<reference evidence="15 16" key="1">
    <citation type="submission" date="2023-05" db="EMBL/GenBank/DDBJ databases">
        <title>B98-5 Cell Line De Novo Hybrid Assembly: An Optical Mapping Approach.</title>
        <authorList>
            <person name="Kananen K."/>
            <person name="Auerbach J.A."/>
            <person name="Kautto E."/>
            <person name="Blachly J.S."/>
        </authorList>
    </citation>
    <scope>NUCLEOTIDE SEQUENCE [LARGE SCALE GENOMIC DNA]</scope>
    <source>
        <strain evidence="15">B95-8</strain>
        <tissue evidence="15">Cell line</tissue>
    </source>
</reference>
<evidence type="ECO:0000256" key="8">
    <source>
        <dbReference type="ARBA" id="ARBA00022968"/>
    </source>
</evidence>
<evidence type="ECO:0000256" key="6">
    <source>
        <dbReference type="ARBA" id="ARBA00022679"/>
    </source>
</evidence>
<dbReference type="InterPro" id="IPR052105">
    <property type="entry name" value="MGAT5_Glycosyltransferase"/>
</dbReference>
<dbReference type="Pfam" id="PF15024">
    <property type="entry name" value="Glyco_transf_18"/>
    <property type="match status" value="1"/>
</dbReference>
<evidence type="ECO:0000256" key="3">
    <source>
        <dbReference type="ARBA" id="ARBA00007477"/>
    </source>
</evidence>
<keyword evidence="12" id="KW-0325">Glycoprotein</keyword>
<organism evidence="15 16">
    <name type="scientific">Saguinus oedipus</name>
    <name type="common">Cotton-top tamarin</name>
    <name type="synonym">Oedipomidas oedipus</name>
    <dbReference type="NCBI Taxonomy" id="9490"/>
    <lineage>
        <taxon>Eukaryota</taxon>
        <taxon>Metazoa</taxon>
        <taxon>Chordata</taxon>
        <taxon>Craniata</taxon>
        <taxon>Vertebrata</taxon>
        <taxon>Euteleostomi</taxon>
        <taxon>Mammalia</taxon>
        <taxon>Eutheria</taxon>
        <taxon>Euarchontoglires</taxon>
        <taxon>Primates</taxon>
        <taxon>Haplorrhini</taxon>
        <taxon>Platyrrhini</taxon>
        <taxon>Cebidae</taxon>
        <taxon>Callitrichinae</taxon>
        <taxon>Saguinus</taxon>
    </lineage>
</organism>
<evidence type="ECO:0000256" key="10">
    <source>
        <dbReference type="ARBA" id="ARBA00023034"/>
    </source>
</evidence>
<dbReference type="Proteomes" id="UP001266305">
    <property type="component" value="Unassembled WGS sequence"/>
</dbReference>
<keyword evidence="8" id="KW-0735">Signal-anchor</keyword>
<evidence type="ECO:0000256" key="12">
    <source>
        <dbReference type="ARBA" id="ARBA00023180"/>
    </source>
</evidence>
<proteinExistence type="inferred from homology"/>
<keyword evidence="6" id="KW-0808">Transferase</keyword>
<evidence type="ECO:0000256" key="5">
    <source>
        <dbReference type="ARBA" id="ARBA00022676"/>
    </source>
</evidence>
<keyword evidence="7" id="KW-0812">Transmembrane</keyword>
<gene>
    <name evidence="15" type="primary">MGAT5</name>
    <name evidence="15" type="ORF">P7K49_014192</name>
</gene>
<dbReference type="InterPro" id="IPR026116">
    <property type="entry name" value="GT18_cat"/>
</dbReference>
<dbReference type="PANTHER" id="PTHR15075">
    <property type="entry name" value="ALPHA-MANNOSIDE BETA-1,6-N-ACETYLGLUCOSAMINYLTRANSFERASE"/>
    <property type="match status" value="1"/>
</dbReference>
<evidence type="ECO:0000313" key="16">
    <source>
        <dbReference type="Proteomes" id="UP001266305"/>
    </source>
</evidence>
<dbReference type="PANTHER" id="PTHR15075:SF5">
    <property type="entry name" value="ALPHA-1,6-MANNOSYLGLYCOPROTEIN 6-BETA-N-ACETYLGLUCOSAMINYLTRANSFERASE A"/>
    <property type="match status" value="1"/>
</dbReference>
<evidence type="ECO:0000256" key="9">
    <source>
        <dbReference type="ARBA" id="ARBA00022989"/>
    </source>
</evidence>
<sequence length="79" mass="8795">MLELHVASQGPPSNPLLIAEASLHLLDFCHGQVMWPPLSALQVKLAEPGQSCKQVCQESQLICEPSFFQHLNKDKDMLK</sequence>
<keyword evidence="16" id="KW-1185">Reference proteome</keyword>
<evidence type="ECO:0000256" key="7">
    <source>
        <dbReference type="ARBA" id="ARBA00022692"/>
    </source>
</evidence>
<keyword evidence="9" id="KW-1133">Transmembrane helix</keyword>
<comment type="catalytic activity">
    <reaction evidence="13">
        <text>N(4)-{beta-D-GlcNAc-(1-&gt;2)-[beta-D-GlcNAc-(1-&gt;4)]-alpha-D-Man-(1-&gt;3)-[beta-D-GlcNAc-(1-&gt;2)-alpha-D-Man-(1-&gt;6)]-beta-D-Man-(1-&gt;4)-beta-D-GlcNAc-(1-&gt;4)-beta-D-GlcNAc}-L-asparaginyl-[protein] + UDP-N-acetyl-alpha-D-glucosamine = N(4)-{beta-D-GlcNAc-(1-&gt;2)-[beta-D-GlcNAc-(1-&gt;4)]-alpha-D-Man-(1-&gt;3)-[beta-D-GlcNAc-(1-&gt;2)-[beta-D-GlcNAc-(1-&gt;6)]-alpha-D-Man-(1-&gt;6)]-beta-D-Man-(1-&gt;4)-beta-D-GlcNAc-(1-&gt;4)-beta-D-GlcNAc}-L-asparaginyl-[protein] + UDP + H(+)</text>
        <dbReference type="Rhea" id="RHEA:16921"/>
        <dbReference type="Rhea" id="RHEA-COMP:14374"/>
        <dbReference type="Rhea" id="RHEA-COMP:14377"/>
        <dbReference type="ChEBI" id="CHEBI:15378"/>
        <dbReference type="ChEBI" id="CHEBI:57705"/>
        <dbReference type="ChEBI" id="CHEBI:58223"/>
        <dbReference type="ChEBI" id="CHEBI:139507"/>
        <dbReference type="ChEBI" id="CHEBI:139510"/>
        <dbReference type="EC" id="2.4.1.155"/>
    </reaction>
</comment>
<evidence type="ECO:0000256" key="11">
    <source>
        <dbReference type="ARBA" id="ARBA00023136"/>
    </source>
</evidence>